<sequence>MESSRRDNKGGGGAAASSPSAPLIKPAKFAVYQNPALSAALTSTSLRPSLSYFLTLFILSSASAAAFFAFSSREYRIIEKFKVRNVSEEIAYLLVTLVKIAMGLAFLGASATLVKAISLTRAKVGAGVVVTSSSNGTKVETCLSDKQLRLLGVKKSDKVVPELSRKPPVSISRASLWPLIPLHQHQQPSSSSRLSRVGSEKSSSTPVKSKTFGVSSKSSNSPTSHGLSPTSPQLSTPWSNKRASPAKEILTEDDFEQFLADMDKKITESAEKLVTPPPTRNGFSISSPSTISGSANTSGTTRTTPLRPVRMSPSSQKYNTPPKKGESDIPAPMSMEETTEAFEHLGIYPQIEEWRDHLRQWFSSVLLSPLLSKIENSHNKVMQAAAKLGISIRVTSVGSDSSDTGAPTMSPSDRAKEWQPAFSPDEDGLLHQLRAYLVQALDASTQKLGSANQQQTPQQNSFLLIIQECVDAITEHQRLLALTKGELIKGLLPQSSVPAEYTVQRIKELAEGTCLKNYEYMRKEVASDKAKKKWTLELPSDSHLLLYLFCAFLEYPKWMLHVDPSSYSGALSSKNPLFLGVLPPKERFPEKYIAVISVVPSILHPGSFVLVIGRQCPPVFVMYWDKKLQFCLQGRTALWDSILVLCHKIKVSYGGLVRGMHLGSSALSILPLLESEEDN</sequence>
<dbReference type="Proteomes" id="UP000813463">
    <property type="component" value="Chromosome 2"/>
</dbReference>
<dbReference type="InterPro" id="IPR019176">
    <property type="entry name" value="Cytochrome_B561-rel"/>
</dbReference>
<feature type="region of interest" description="Disordered" evidence="1">
    <location>
        <begin position="184"/>
        <end position="244"/>
    </location>
</feature>
<evidence type="ECO:0000313" key="3">
    <source>
        <dbReference type="Proteomes" id="UP000813463"/>
    </source>
</evidence>
<reference evidence="4" key="2">
    <citation type="submission" date="2025-08" db="UniProtKB">
        <authorList>
            <consortium name="RefSeq"/>
        </authorList>
    </citation>
    <scope>IDENTIFICATION</scope>
    <source>
        <tissue evidence="4">Leaf</tissue>
    </source>
</reference>
<dbReference type="KEGG" id="soe:110794063"/>
<reference evidence="3" key="1">
    <citation type="journal article" date="2021" name="Nat. Commun.">
        <title>Genomic analyses provide insights into spinach domestication and the genetic basis of agronomic traits.</title>
        <authorList>
            <person name="Cai X."/>
            <person name="Sun X."/>
            <person name="Xu C."/>
            <person name="Sun H."/>
            <person name="Wang X."/>
            <person name="Ge C."/>
            <person name="Zhang Z."/>
            <person name="Wang Q."/>
            <person name="Fei Z."/>
            <person name="Jiao C."/>
            <person name="Wang Q."/>
        </authorList>
    </citation>
    <scope>NUCLEOTIDE SEQUENCE [LARGE SCALE GENOMIC DNA]</scope>
    <source>
        <strain evidence="3">cv. Varoflay</strain>
    </source>
</reference>
<gene>
    <name evidence="4" type="primary">LOC110794063</name>
</gene>
<dbReference type="RefSeq" id="XP_021854696.2">
    <property type="nucleotide sequence ID" value="XM_021999004.2"/>
</dbReference>
<feature type="transmembrane region" description="Helical" evidence="2">
    <location>
        <begin position="50"/>
        <end position="70"/>
    </location>
</feature>
<dbReference type="AlphaFoldDB" id="A0A9R0K163"/>
<evidence type="ECO:0008006" key="5">
    <source>
        <dbReference type="Google" id="ProtNLM"/>
    </source>
</evidence>
<keyword evidence="2" id="KW-0812">Transmembrane</keyword>
<keyword evidence="3" id="KW-1185">Reference proteome</keyword>
<evidence type="ECO:0000256" key="2">
    <source>
        <dbReference type="SAM" id="Phobius"/>
    </source>
</evidence>
<feature type="compositionally biased region" description="Polar residues" evidence="1">
    <location>
        <begin position="397"/>
        <end position="411"/>
    </location>
</feature>
<evidence type="ECO:0000256" key="1">
    <source>
        <dbReference type="SAM" id="MobiDB-lite"/>
    </source>
</evidence>
<feature type="compositionally biased region" description="Low complexity" evidence="1">
    <location>
        <begin position="189"/>
        <end position="204"/>
    </location>
</feature>
<feature type="compositionally biased region" description="Polar residues" evidence="1">
    <location>
        <begin position="205"/>
        <end position="242"/>
    </location>
</feature>
<dbReference type="PANTHER" id="PTHR21780">
    <property type="entry name" value="TRANSMEMBRANE PROTEIN 209"/>
    <property type="match status" value="1"/>
</dbReference>
<keyword evidence="2" id="KW-1133">Transmembrane helix</keyword>
<evidence type="ECO:0000313" key="4">
    <source>
        <dbReference type="RefSeq" id="XP_021854696.2"/>
    </source>
</evidence>
<protein>
    <recommendedName>
        <fullName evidence="5">Transmembrane protein 209</fullName>
    </recommendedName>
</protein>
<keyword evidence="2" id="KW-0472">Membrane</keyword>
<feature type="region of interest" description="Disordered" evidence="1">
    <location>
        <begin position="397"/>
        <end position="417"/>
    </location>
</feature>
<name>A0A9R0K163_SPIOL</name>
<organism evidence="3 4">
    <name type="scientific">Spinacia oleracea</name>
    <name type="common">Spinach</name>
    <dbReference type="NCBI Taxonomy" id="3562"/>
    <lineage>
        <taxon>Eukaryota</taxon>
        <taxon>Viridiplantae</taxon>
        <taxon>Streptophyta</taxon>
        <taxon>Embryophyta</taxon>
        <taxon>Tracheophyta</taxon>
        <taxon>Spermatophyta</taxon>
        <taxon>Magnoliopsida</taxon>
        <taxon>eudicotyledons</taxon>
        <taxon>Gunneridae</taxon>
        <taxon>Pentapetalae</taxon>
        <taxon>Caryophyllales</taxon>
        <taxon>Chenopodiaceae</taxon>
        <taxon>Chenopodioideae</taxon>
        <taxon>Anserineae</taxon>
        <taxon>Spinacia</taxon>
    </lineage>
</organism>
<feature type="transmembrane region" description="Helical" evidence="2">
    <location>
        <begin position="90"/>
        <end position="114"/>
    </location>
</feature>
<feature type="region of interest" description="Disordered" evidence="1">
    <location>
        <begin position="270"/>
        <end position="330"/>
    </location>
</feature>
<dbReference type="Pfam" id="PF09786">
    <property type="entry name" value="CytochromB561_N"/>
    <property type="match status" value="1"/>
</dbReference>
<accession>A0A9R0K163</accession>
<feature type="compositionally biased region" description="Low complexity" evidence="1">
    <location>
        <begin position="281"/>
        <end position="298"/>
    </location>
</feature>
<dbReference type="PANTHER" id="PTHR21780:SF0">
    <property type="entry name" value="TRANSMEMBRANE PROTEIN 209"/>
    <property type="match status" value="1"/>
</dbReference>
<dbReference type="GeneID" id="110794063"/>
<dbReference type="GO" id="GO:0016020">
    <property type="term" value="C:membrane"/>
    <property type="evidence" value="ECO:0000318"/>
    <property type="project" value="GO_Central"/>
</dbReference>
<proteinExistence type="predicted"/>